<feature type="domain" description="Glycosyl hydrolase family 95 N-terminal" evidence="2">
    <location>
        <begin position="24"/>
        <end position="70"/>
    </location>
</feature>
<reference evidence="5 6" key="1">
    <citation type="submission" date="2020-07" db="EMBL/GenBank/DDBJ databases">
        <title>Roseicoccus Jingziensis gen. nov., sp. nov., isolated from coastal seawater.</title>
        <authorList>
            <person name="Feng X."/>
        </authorList>
    </citation>
    <scope>NUCLEOTIDE SEQUENCE [LARGE SCALE GENOMIC DNA]</scope>
    <source>
        <strain evidence="5 6">N1E253</strain>
    </source>
</reference>
<dbReference type="PIRSF" id="PIRSF007663">
    <property type="entry name" value="UCP007663"/>
    <property type="match status" value="1"/>
</dbReference>
<dbReference type="InterPro" id="IPR016518">
    <property type="entry name" value="Alpha-L-fucosidase"/>
</dbReference>
<dbReference type="Proteomes" id="UP000557872">
    <property type="component" value="Unassembled WGS sequence"/>
</dbReference>
<dbReference type="InterPro" id="IPR008928">
    <property type="entry name" value="6-hairpin_glycosidase_sf"/>
</dbReference>
<keyword evidence="1" id="KW-0732">Signal</keyword>
<evidence type="ECO:0000259" key="2">
    <source>
        <dbReference type="Pfam" id="PF14498"/>
    </source>
</evidence>
<keyword evidence="5" id="KW-0378">Hydrolase</keyword>
<organism evidence="5 6">
    <name type="scientific">Oceaniferula marina</name>
    <dbReference type="NCBI Taxonomy" id="2748318"/>
    <lineage>
        <taxon>Bacteria</taxon>
        <taxon>Pseudomonadati</taxon>
        <taxon>Verrucomicrobiota</taxon>
        <taxon>Verrucomicrobiia</taxon>
        <taxon>Verrucomicrobiales</taxon>
        <taxon>Verrucomicrobiaceae</taxon>
        <taxon>Oceaniferula</taxon>
    </lineage>
</organism>
<dbReference type="GO" id="GO:0004560">
    <property type="term" value="F:alpha-L-fucosidase activity"/>
    <property type="evidence" value="ECO:0007669"/>
    <property type="project" value="InterPro"/>
</dbReference>
<dbReference type="InterPro" id="IPR012341">
    <property type="entry name" value="6hp_glycosidase-like_sf"/>
</dbReference>
<dbReference type="SUPFAM" id="SSF48208">
    <property type="entry name" value="Six-hairpin glycosidases"/>
    <property type="match status" value="1"/>
</dbReference>
<feature type="domain" description="Glycosyl hydrolase family 95 N-terminal" evidence="2">
    <location>
        <begin position="76"/>
        <end position="215"/>
    </location>
</feature>
<dbReference type="PANTHER" id="PTHR31084">
    <property type="entry name" value="ALPHA-L-FUCOSIDASE 2"/>
    <property type="match status" value="1"/>
</dbReference>
<feature type="domain" description="Glycosyl hydrolase family 95 catalytic" evidence="4">
    <location>
        <begin position="246"/>
        <end position="643"/>
    </location>
</feature>
<feature type="chain" id="PRO_5032411391" evidence="1">
    <location>
        <begin position="21"/>
        <end position="719"/>
    </location>
</feature>
<evidence type="ECO:0000313" key="6">
    <source>
        <dbReference type="Proteomes" id="UP000557872"/>
    </source>
</evidence>
<evidence type="ECO:0000256" key="1">
    <source>
        <dbReference type="SAM" id="SignalP"/>
    </source>
</evidence>
<dbReference type="RefSeq" id="WP_178932907.1">
    <property type="nucleotide sequence ID" value="NZ_JACBAZ010000004.1"/>
</dbReference>
<dbReference type="EMBL" id="JACBAZ010000004">
    <property type="protein sequence ID" value="NWK56177.1"/>
    <property type="molecule type" value="Genomic_DNA"/>
</dbReference>
<dbReference type="InterPro" id="IPR054363">
    <property type="entry name" value="GH95_cat"/>
</dbReference>
<dbReference type="Pfam" id="PF22124">
    <property type="entry name" value="Glyco_hydro_95_cat"/>
    <property type="match status" value="1"/>
</dbReference>
<dbReference type="PANTHER" id="PTHR31084:SF0">
    <property type="entry name" value="ALPHA-L-FUCOSIDASE 2"/>
    <property type="match status" value="1"/>
</dbReference>
<protein>
    <submittedName>
        <fullName evidence="5">Glycoside hydrolase family 95 protein</fullName>
    </submittedName>
</protein>
<proteinExistence type="predicted"/>
<name>A0A851GM96_9BACT</name>
<feature type="domain" description="Alpha fucosidase A-like C-terminal" evidence="3">
    <location>
        <begin position="645"/>
        <end position="703"/>
    </location>
</feature>
<dbReference type="GO" id="GO:0005975">
    <property type="term" value="P:carbohydrate metabolic process"/>
    <property type="evidence" value="ECO:0007669"/>
    <property type="project" value="InterPro"/>
</dbReference>
<comment type="caution">
    <text evidence="5">The sequence shown here is derived from an EMBL/GenBank/DDBJ whole genome shotgun (WGS) entry which is preliminary data.</text>
</comment>
<gene>
    <name evidence="5" type="ORF">HW115_11195</name>
</gene>
<accession>A0A851GM96</accession>
<dbReference type="Gene3D" id="1.50.10.10">
    <property type="match status" value="1"/>
</dbReference>
<keyword evidence="6" id="KW-1185">Reference proteome</keyword>
<evidence type="ECO:0000313" key="5">
    <source>
        <dbReference type="EMBL" id="NWK56177.1"/>
    </source>
</evidence>
<dbReference type="InterPro" id="IPR049053">
    <property type="entry name" value="AFCA-like_C"/>
</dbReference>
<sequence length="719" mass="81234">MHRLTRIFFLLFLSNLTLPAQDKIWFDKPATNWETHALPIGNGSLGAMLYGGTQEMVIHFNQDSLWEGNADDTGWYQSFGHLTFKFDKQIPTYQKYQRELDISTATHHLSYTAGGTTYQRTAFSSTPKGAIILQASADKPAQYSGTISLIDDHGTQANVIGNDTIQFQGSLKNGMRYAAKVKVINHGGTLTNKGNQLHVTNANSLQFILIANTDYIPDHTKKWKGEDPLISINQRIKTIANADFLTLKKQHIDDYQQFYKRVAIDLGTSDQSLNKLNTEARLLRFWKDRNDPDLEELIFNYGRYLLISSSRPGTLPANLQGIWNQSNKPPWRCDYHSDINVDMNYWLAETTNLSELRQPFFNYVLSQLPVSKINTKKKFGFDGYAIQYENGIHGGGSYRWNHSGASWFAQQFWDHYSFTLDKKFLKTQALPVFRSVCEFWEHWLIEKDGQLIAPNGWSAEHGPTEDGVTYDQQFAWDAFTNYIDACKILGNETAHTQKIIKLREKLMPLKIGKWGQLQEWLLVDRDKKQEKHRHLSHLIGFYPGRQINSNTPNLLEAAKISLNARGDKGAGWALPWKAAAWARFGDGNRAHKLLVNKLNPILTTPGRIRSGIDGTSPNLFTIVWGVIQIDGSLGYPAAVAEMLLQSNEAGKVHLLPALPDAWKNGSVKGFKARGGHSIDITWKDGKLTHAVIKTGQSRVPTVLVQGKPIKATDPRINIQ</sequence>
<dbReference type="InterPro" id="IPR027414">
    <property type="entry name" value="GH95_N_dom"/>
</dbReference>
<dbReference type="Pfam" id="PF14498">
    <property type="entry name" value="Glyco_hyd_65N_2"/>
    <property type="match status" value="2"/>
</dbReference>
<evidence type="ECO:0000259" key="3">
    <source>
        <dbReference type="Pfam" id="PF21307"/>
    </source>
</evidence>
<dbReference type="AlphaFoldDB" id="A0A851GM96"/>
<evidence type="ECO:0000259" key="4">
    <source>
        <dbReference type="Pfam" id="PF22124"/>
    </source>
</evidence>
<feature type="signal peptide" evidence="1">
    <location>
        <begin position="1"/>
        <end position="20"/>
    </location>
</feature>
<dbReference type="Pfam" id="PF21307">
    <property type="entry name" value="Glyco_hydro_95_C"/>
    <property type="match status" value="1"/>
</dbReference>